<dbReference type="Proteomes" id="UP000799771">
    <property type="component" value="Unassembled WGS sequence"/>
</dbReference>
<organism evidence="1 2">
    <name type="scientific">Dothidotthia symphoricarpi CBS 119687</name>
    <dbReference type="NCBI Taxonomy" id="1392245"/>
    <lineage>
        <taxon>Eukaryota</taxon>
        <taxon>Fungi</taxon>
        <taxon>Dikarya</taxon>
        <taxon>Ascomycota</taxon>
        <taxon>Pezizomycotina</taxon>
        <taxon>Dothideomycetes</taxon>
        <taxon>Pleosporomycetidae</taxon>
        <taxon>Pleosporales</taxon>
        <taxon>Dothidotthiaceae</taxon>
        <taxon>Dothidotthia</taxon>
    </lineage>
</organism>
<dbReference type="GeneID" id="54409105"/>
<evidence type="ECO:0000313" key="2">
    <source>
        <dbReference type="Proteomes" id="UP000799771"/>
    </source>
</evidence>
<accession>A0A6A6A371</accession>
<proteinExistence type="predicted"/>
<dbReference type="AlphaFoldDB" id="A0A6A6A371"/>
<reference evidence="1" key="1">
    <citation type="journal article" date="2020" name="Stud. Mycol.">
        <title>101 Dothideomycetes genomes: a test case for predicting lifestyles and emergence of pathogens.</title>
        <authorList>
            <person name="Haridas S."/>
            <person name="Albert R."/>
            <person name="Binder M."/>
            <person name="Bloem J."/>
            <person name="Labutti K."/>
            <person name="Salamov A."/>
            <person name="Andreopoulos B."/>
            <person name="Baker S."/>
            <person name="Barry K."/>
            <person name="Bills G."/>
            <person name="Bluhm B."/>
            <person name="Cannon C."/>
            <person name="Castanera R."/>
            <person name="Culley D."/>
            <person name="Daum C."/>
            <person name="Ezra D."/>
            <person name="Gonzalez J."/>
            <person name="Henrissat B."/>
            <person name="Kuo A."/>
            <person name="Liang C."/>
            <person name="Lipzen A."/>
            <person name="Lutzoni F."/>
            <person name="Magnuson J."/>
            <person name="Mondo S."/>
            <person name="Nolan M."/>
            <person name="Ohm R."/>
            <person name="Pangilinan J."/>
            <person name="Park H.-J."/>
            <person name="Ramirez L."/>
            <person name="Alfaro M."/>
            <person name="Sun H."/>
            <person name="Tritt A."/>
            <person name="Yoshinaga Y."/>
            <person name="Zwiers L.-H."/>
            <person name="Turgeon B."/>
            <person name="Goodwin S."/>
            <person name="Spatafora J."/>
            <person name="Crous P."/>
            <person name="Grigoriev I."/>
        </authorList>
    </citation>
    <scope>NUCLEOTIDE SEQUENCE</scope>
    <source>
        <strain evidence="1">CBS 119687</strain>
    </source>
</reference>
<dbReference type="EMBL" id="ML977513">
    <property type="protein sequence ID" value="KAF2126319.1"/>
    <property type="molecule type" value="Genomic_DNA"/>
</dbReference>
<evidence type="ECO:0000313" key="1">
    <source>
        <dbReference type="EMBL" id="KAF2126319.1"/>
    </source>
</evidence>
<gene>
    <name evidence="1" type="ORF">P153DRAFT_369047</name>
</gene>
<keyword evidence="2" id="KW-1185">Reference proteome</keyword>
<protein>
    <submittedName>
        <fullName evidence="1">Uncharacterized protein</fullName>
    </submittedName>
</protein>
<dbReference type="RefSeq" id="XP_033520711.1">
    <property type="nucleotide sequence ID" value="XM_033668673.1"/>
</dbReference>
<name>A0A6A6A371_9PLEO</name>
<sequence>MRFTWIAKQLIPPIPCFRIVLSFHPRSSPLKDASRLFLIALQAVTPAVAPFTPVKCCSASISLVGQNYSFLRETV</sequence>